<dbReference type="VEuPathDB" id="FungiDB:PSHT_05730"/>
<dbReference type="EMBL" id="PKSM01000064">
    <property type="protein sequence ID" value="POW18503.1"/>
    <property type="molecule type" value="Genomic_DNA"/>
</dbReference>
<gene>
    <name evidence="2" type="ORF">PSHT_05730</name>
</gene>
<feature type="region of interest" description="Disordered" evidence="1">
    <location>
        <begin position="85"/>
        <end position="105"/>
    </location>
</feature>
<dbReference type="AlphaFoldDB" id="A0A2S4W9Q3"/>
<name>A0A2S4W9Q3_9BASI</name>
<dbReference type="VEuPathDB" id="FungiDB:PSTT_15471"/>
<evidence type="ECO:0000313" key="2">
    <source>
        <dbReference type="EMBL" id="POW18503.1"/>
    </source>
</evidence>
<accession>A0A2S4W9Q3</accession>
<reference evidence="3" key="2">
    <citation type="journal article" date="2018" name="BMC Genomics">
        <title>Genomic insights into host adaptation between the wheat stripe rust pathogen (Puccinia striiformis f. sp. tritici) and the barley stripe rust pathogen (Puccinia striiformis f. sp. hordei).</title>
        <authorList>
            <person name="Xia C."/>
            <person name="Wang M."/>
            <person name="Yin C."/>
            <person name="Cornejo O.E."/>
            <person name="Hulbert S.H."/>
            <person name="Chen X."/>
        </authorList>
    </citation>
    <scope>NUCLEOTIDE SEQUENCE [LARGE SCALE GENOMIC DNA]</scope>
    <source>
        <strain evidence="3">93TX-2</strain>
    </source>
</reference>
<evidence type="ECO:0000256" key="1">
    <source>
        <dbReference type="SAM" id="MobiDB-lite"/>
    </source>
</evidence>
<protein>
    <submittedName>
        <fullName evidence="2">Uncharacterized protein</fullName>
    </submittedName>
</protein>
<reference evidence="3" key="3">
    <citation type="journal article" date="2018" name="Mol. Plant Microbe Interact.">
        <title>Genome sequence resources for the wheat stripe rust pathogen (Puccinia striiformis f. sp. tritici) and the barley stripe rust pathogen (Puccinia striiformis f. sp. hordei).</title>
        <authorList>
            <person name="Xia C."/>
            <person name="Wang M."/>
            <person name="Yin C."/>
            <person name="Cornejo O.E."/>
            <person name="Hulbert S.H."/>
            <person name="Chen X."/>
        </authorList>
    </citation>
    <scope>NUCLEOTIDE SEQUENCE [LARGE SCALE GENOMIC DNA]</scope>
    <source>
        <strain evidence="3">93TX-2</strain>
    </source>
</reference>
<sequence>MLEYRECDSAELVVAANPKSDGDKPGKVLIFKQVVKVKLLLAHPNEAKNNSHKPSSLLNCHPHQPDVNNKFIVFIRDLAQAGKSSELSLGGEATNQKQRPMPSRGKNLTLRFDQKCCQGNNVIVACKTGSPVLIGVAGPSKTKLKSPSSPANAKHCLPGQVWLSSPTHQGMFTTYQIGCLQHIKFFTPSHALAIVKHTKRV</sequence>
<organism evidence="2 3">
    <name type="scientific">Puccinia striiformis</name>
    <dbReference type="NCBI Taxonomy" id="27350"/>
    <lineage>
        <taxon>Eukaryota</taxon>
        <taxon>Fungi</taxon>
        <taxon>Dikarya</taxon>
        <taxon>Basidiomycota</taxon>
        <taxon>Pucciniomycotina</taxon>
        <taxon>Pucciniomycetes</taxon>
        <taxon>Pucciniales</taxon>
        <taxon>Pucciniaceae</taxon>
        <taxon>Puccinia</taxon>
    </lineage>
</organism>
<feature type="compositionally biased region" description="Polar residues" evidence="1">
    <location>
        <begin position="85"/>
        <end position="98"/>
    </location>
</feature>
<comment type="caution">
    <text evidence="2">The sequence shown here is derived from an EMBL/GenBank/DDBJ whole genome shotgun (WGS) entry which is preliminary data.</text>
</comment>
<proteinExistence type="predicted"/>
<keyword evidence="3" id="KW-1185">Reference proteome</keyword>
<dbReference type="Proteomes" id="UP000238274">
    <property type="component" value="Unassembled WGS sequence"/>
</dbReference>
<evidence type="ECO:0000313" key="3">
    <source>
        <dbReference type="Proteomes" id="UP000238274"/>
    </source>
</evidence>
<reference evidence="2 3" key="1">
    <citation type="submission" date="2017-12" db="EMBL/GenBank/DDBJ databases">
        <title>Gene loss provides genomic basis for host adaptation in cereal stripe rust fungi.</title>
        <authorList>
            <person name="Xia C."/>
        </authorList>
    </citation>
    <scope>NUCLEOTIDE SEQUENCE [LARGE SCALE GENOMIC DNA]</scope>
    <source>
        <strain evidence="2 3">93TX-2</strain>
    </source>
</reference>